<keyword evidence="2" id="KW-1185">Reference proteome</keyword>
<organism evidence="1 2">
    <name type="scientific">Tepidibacter thalassicus DSM 15285</name>
    <dbReference type="NCBI Taxonomy" id="1123350"/>
    <lineage>
        <taxon>Bacteria</taxon>
        <taxon>Bacillati</taxon>
        <taxon>Bacillota</taxon>
        <taxon>Clostridia</taxon>
        <taxon>Peptostreptococcales</taxon>
        <taxon>Peptostreptococcaceae</taxon>
        <taxon>Tepidibacter</taxon>
    </lineage>
</organism>
<dbReference type="Proteomes" id="UP000242520">
    <property type="component" value="Unassembled WGS sequence"/>
</dbReference>
<dbReference type="EMBL" id="FQXH01000005">
    <property type="protein sequence ID" value="SHG89716.1"/>
    <property type="molecule type" value="Genomic_DNA"/>
</dbReference>
<gene>
    <name evidence="1" type="ORF">SAMN02744040_00077</name>
</gene>
<sequence>MNLSKPDINKVWKALAKYGIKSEKELDEAIKNMKPINIGCMVSPVNKISISREAKGVKV</sequence>
<evidence type="ECO:0000313" key="2">
    <source>
        <dbReference type="Proteomes" id="UP000242520"/>
    </source>
</evidence>
<protein>
    <submittedName>
        <fullName evidence="1">Uncharacterized protein</fullName>
    </submittedName>
</protein>
<evidence type="ECO:0000313" key="1">
    <source>
        <dbReference type="EMBL" id="SHG89716.1"/>
    </source>
</evidence>
<proteinExistence type="predicted"/>
<dbReference type="AlphaFoldDB" id="A0A1M5NJG7"/>
<accession>A0A1M5NJG7</accession>
<dbReference type="RefSeq" id="WP_178137405.1">
    <property type="nucleotide sequence ID" value="NZ_FQXH01000005.1"/>
</dbReference>
<name>A0A1M5NJG7_9FIRM</name>
<reference evidence="2" key="1">
    <citation type="submission" date="2016-11" db="EMBL/GenBank/DDBJ databases">
        <authorList>
            <person name="Varghese N."/>
            <person name="Submissions S."/>
        </authorList>
    </citation>
    <scope>NUCLEOTIDE SEQUENCE [LARGE SCALE GENOMIC DNA]</scope>
    <source>
        <strain evidence="2">DSM 15285</strain>
    </source>
</reference>
<dbReference type="STRING" id="1123350.SAMN02744040_00077"/>